<feature type="region of interest" description="Disordered" evidence="9">
    <location>
        <begin position="867"/>
        <end position="917"/>
    </location>
</feature>
<evidence type="ECO:0000313" key="12">
    <source>
        <dbReference type="RefSeq" id="XP_007948864.1"/>
    </source>
</evidence>
<keyword evidence="5" id="KW-0488">Methylation</keyword>
<dbReference type="GO" id="GO:0061484">
    <property type="term" value="P:hematopoietic stem cell homeostasis"/>
    <property type="evidence" value="ECO:0007669"/>
    <property type="project" value="UniProtKB-ARBA"/>
</dbReference>
<feature type="compositionally biased region" description="Low complexity" evidence="9">
    <location>
        <begin position="593"/>
        <end position="615"/>
    </location>
</feature>
<dbReference type="Pfam" id="PF12478">
    <property type="entry name" value="UBAP2-Lig"/>
    <property type="match status" value="1"/>
</dbReference>
<sequence>MMTSVSSDRSRGAREKPQIAVTQATQPQKQVVQATAEQMRLAQVIFDKNDSDFEAKVKQLMEVTGKNQDECIVALHDCNGDVNKAINILLEGNSDTTSWETVGGKKKNFGKERSENKENREKRSEREASRGRGNNRKGRGGSRGREFRGEENGIDCNQGDKSSDRGKRARGRGFGRGRGRGAGRFSTQGMGTFNPADYSDSPSTDECGTKPVVWEAAHNGADEETELPSHTHNVAQDLTNKSSFGVKGAWNNSVEEWTAEDWTEDLSETKVFTASSVPAENHVMPGQSIDLVALLQKPAPPSQVSEVSSFEPSQQQGFGQALVFTNSQHNNQMAPGTGSSTAVNSYSPQSLSSVLGSGFGELAPSKMANITSSQILDPLKAPSLGQFTTQSSQQNSTSPPITTSSWDLKPTASQSSVRSHFDFKSQPEPSPVLSQLNQRQQHQTQAVTVLPPGLESFPSQVKLRASTSRDGTSTVNKLLQLPSMAIENIAVPAHQPQPKHIKLPKRRIPPASKIPASAVEMPASADVTGLNVQFGALEFGSESSLSEFGSAPSSENSNPIPISLYSKSLSDPLNTSLPMTSAVQDSTYTTSVVTSSSLPSSSLSSASPVTTSSSYDQSSVRNRITYQSSVSASESALGVITNGHGAVRSQHTLDATSSAPAPKTTDPPSALPSVASLPSTTSCTTLLPSASQHTATLPSLSQPGDLSSSPLSQLSSSLSSHQSSLSSAHAALSSSTSHTHASAESTPSLQSSSTFSTAATSASSATSSGVSLPTNTVNSLCLGGTTVSAPSSSTRAAPLVTSGKVPPNLPQGVPPLLHNQYLMGPGGLLPAYPIYGYDELQMLQSRLPMDYYGIPFATPTALASRDGSLANNPYPGDVTKFGRGDSASPAPPTTLAQPQQSQPQSHHTAQQPFLNPALPPGYSYTGLPYYTGMPSAFQYGPTMFVPPASAKQHGVNLSTPTAPFQQASGYGQHSYSTGYDDLTQGTAAGDYTKGGYNGSSQAQNKSTGSGPGKGVSVSSSTTGLPDMTGSVYKTQAFDKQGFHTGTPPPFSLPSALGSTGTLAPGAAPGYAPPPFLHILPAHQQPHSQLLHHHLPQDAQSGSSQRSQPSSLQPKSQGSKPPYGNSPYWTN</sequence>
<feature type="region of interest" description="Disordered" evidence="9">
    <location>
        <begin position="1091"/>
        <end position="1130"/>
    </location>
</feature>
<evidence type="ECO:0000256" key="6">
    <source>
        <dbReference type="ARBA" id="ARBA00022490"/>
    </source>
</evidence>
<name>A0A8B7AM37_ORYAF</name>
<keyword evidence="8" id="KW-0539">Nucleus</keyword>
<evidence type="ECO:0000259" key="10">
    <source>
        <dbReference type="SMART" id="SM00165"/>
    </source>
</evidence>
<keyword evidence="11" id="KW-1185">Reference proteome</keyword>
<dbReference type="RefSeq" id="XP_007948864.1">
    <property type="nucleotide sequence ID" value="XM_007950673.2"/>
</dbReference>
<evidence type="ECO:0000256" key="1">
    <source>
        <dbReference type="ARBA" id="ARBA00004123"/>
    </source>
</evidence>
<feature type="region of interest" description="Disordered" evidence="9">
    <location>
        <begin position="1"/>
        <end position="25"/>
    </location>
</feature>
<keyword evidence="4" id="KW-0158">Chromosome</keyword>
<feature type="region of interest" description="Disordered" evidence="9">
    <location>
        <begin position="652"/>
        <end position="678"/>
    </location>
</feature>
<evidence type="ECO:0000256" key="3">
    <source>
        <dbReference type="ARBA" id="ARBA00004496"/>
    </source>
</evidence>
<dbReference type="GO" id="GO:0005737">
    <property type="term" value="C:cytoplasm"/>
    <property type="evidence" value="ECO:0007669"/>
    <property type="project" value="UniProtKB-SubCell"/>
</dbReference>
<feature type="region of interest" description="Disordered" evidence="9">
    <location>
        <begin position="95"/>
        <end position="206"/>
    </location>
</feature>
<protein>
    <submittedName>
        <fullName evidence="12">Ubiquitin-associated protein 2</fullName>
    </submittedName>
</protein>
<dbReference type="SUPFAM" id="SSF46934">
    <property type="entry name" value="UBA-like"/>
    <property type="match status" value="1"/>
</dbReference>
<dbReference type="CTD" id="55833"/>
<evidence type="ECO:0000256" key="2">
    <source>
        <dbReference type="ARBA" id="ARBA00004286"/>
    </source>
</evidence>
<dbReference type="InterPro" id="IPR022166">
    <property type="entry name" value="UBAP2/Lig"/>
</dbReference>
<dbReference type="Gene3D" id="1.10.8.10">
    <property type="entry name" value="DNA helicase RuvA subunit, C-terminal domain"/>
    <property type="match status" value="1"/>
</dbReference>
<dbReference type="PANTHER" id="PTHR16308">
    <property type="entry name" value="UBIQUITIN ASSOCIATED PROTEIN 2-LIKE/LINGERER"/>
    <property type="match status" value="1"/>
</dbReference>
<dbReference type="GO" id="GO:0005694">
    <property type="term" value="C:chromosome"/>
    <property type="evidence" value="ECO:0007669"/>
    <property type="project" value="UniProtKB-SubCell"/>
</dbReference>
<evidence type="ECO:0000313" key="11">
    <source>
        <dbReference type="Proteomes" id="UP000694850"/>
    </source>
</evidence>
<dbReference type="InterPro" id="IPR051833">
    <property type="entry name" value="TC-DDR_regulator"/>
</dbReference>
<feature type="region of interest" description="Disordered" evidence="9">
    <location>
        <begin position="385"/>
        <end position="432"/>
    </location>
</feature>
<feature type="region of interest" description="Disordered" evidence="9">
    <location>
        <begin position="787"/>
        <end position="806"/>
    </location>
</feature>
<keyword evidence="7" id="KW-0597">Phosphoprotein</keyword>
<feature type="compositionally biased region" description="Basic and acidic residues" evidence="9">
    <location>
        <begin position="109"/>
        <end position="130"/>
    </location>
</feature>
<feature type="region of interest" description="Disordered" evidence="9">
    <location>
        <begin position="994"/>
        <end position="1027"/>
    </location>
</feature>
<evidence type="ECO:0000256" key="7">
    <source>
        <dbReference type="ARBA" id="ARBA00022553"/>
    </source>
</evidence>
<evidence type="ECO:0000256" key="9">
    <source>
        <dbReference type="SAM" id="MobiDB-lite"/>
    </source>
</evidence>
<feature type="region of interest" description="Disordered" evidence="9">
    <location>
        <begin position="593"/>
        <end position="618"/>
    </location>
</feature>
<feature type="compositionally biased region" description="Low complexity" evidence="9">
    <location>
        <begin position="388"/>
        <end position="405"/>
    </location>
</feature>
<evidence type="ECO:0000256" key="4">
    <source>
        <dbReference type="ARBA" id="ARBA00022454"/>
    </source>
</evidence>
<dbReference type="SMART" id="SM00165">
    <property type="entry name" value="UBA"/>
    <property type="match status" value="1"/>
</dbReference>
<gene>
    <name evidence="12" type="primary">UBAP2</name>
</gene>
<feature type="compositionally biased region" description="Basic residues" evidence="9">
    <location>
        <begin position="133"/>
        <end position="142"/>
    </location>
</feature>
<comment type="subcellular location">
    <subcellularLocation>
        <location evidence="2">Chromosome</location>
    </subcellularLocation>
    <subcellularLocation>
        <location evidence="3">Cytoplasm</location>
    </subcellularLocation>
    <subcellularLocation>
        <location evidence="1">Nucleus</location>
    </subcellularLocation>
</comment>
<dbReference type="PANTHER" id="PTHR16308:SF19">
    <property type="entry name" value="UBIQUITIN-ASSOCIATED PROTEIN 2"/>
    <property type="match status" value="1"/>
</dbReference>
<feature type="compositionally biased region" description="Polar residues" evidence="9">
    <location>
        <begin position="955"/>
        <end position="969"/>
    </location>
</feature>
<dbReference type="AlphaFoldDB" id="A0A8B7AM37"/>
<evidence type="ECO:0000256" key="5">
    <source>
        <dbReference type="ARBA" id="ARBA00022481"/>
    </source>
</evidence>
<dbReference type="CDD" id="cd14277">
    <property type="entry name" value="UBA_UBP2_like"/>
    <property type="match status" value="1"/>
</dbReference>
<evidence type="ECO:0000256" key="8">
    <source>
        <dbReference type="ARBA" id="ARBA00023242"/>
    </source>
</evidence>
<reference evidence="12" key="1">
    <citation type="submission" date="2025-08" db="UniProtKB">
        <authorList>
            <consortium name="RefSeq"/>
        </authorList>
    </citation>
    <scope>IDENTIFICATION</scope>
</reference>
<organism evidence="11 12">
    <name type="scientific">Orycteropus afer afer</name>
    <dbReference type="NCBI Taxonomy" id="1230840"/>
    <lineage>
        <taxon>Eukaryota</taxon>
        <taxon>Metazoa</taxon>
        <taxon>Chordata</taxon>
        <taxon>Craniata</taxon>
        <taxon>Vertebrata</taxon>
        <taxon>Euteleostomi</taxon>
        <taxon>Mammalia</taxon>
        <taxon>Eutheria</taxon>
        <taxon>Afrotheria</taxon>
        <taxon>Tubulidentata</taxon>
        <taxon>Orycteropodidae</taxon>
        <taxon>Orycteropus</taxon>
    </lineage>
</organism>
<keyword evidence="6" id="KW-0963">Cytoplasm</keyword>
<dbReference type="InterPro" id="IPR015940">
    <property type="entry name" value="UBA"/>
</dbReference>
<dbReference type="OrthoDB" id="5918007at2759"/>
<feature type="compositionally biased region" description="Low complexity" evidence="9">
    <location>
        <begin position="893"/>
        <end position="912"/>
    </location>
</feature>
<feature type="compositionally biased region" description="Basic and acidic residues" evidence="9">
    <location>
        <begin position="8"/>
        <end position="17"/>
    </location>
</feature>
<feature type="compositionally biased region" description="Basic residues" evidence="9">
    <location>
        <begin position="167"/>
        <end position="181"/>
    </location>
</feature>
<feature type="compositionally biased region" description="Low complexity" evidence="9">
    <location>
        <begin position="1014"/>
        <end position="1023"/>
    </location>
</feature>
<dbReference type="GO" id="GO:0005634">
    <property type="term" value="C:nucleus"/>
    <property type="evidence" value="ECO:0007669"/>
    <property type="project" value="UniProtKB-SubCell"/>
</dbReference>
<dbReference type="InterPro" id="IPR009060">
    <property type="entry name" value="UBA-like_sf"/>
</dbReference>
<feature type="region of interest" description="Disordered" evidence="9">
    <location>
        <begin position="694"/>
        <end position="753"/>
    </location>
</feature>
<feature type="compositionally biased region" description="Low complexity" evidence="9">
    <location>
        <begin position="667"/>
        <end position="678"/>
    </location>
</feature>
<dbReference type="Proteomes" id="UP000694850">
    <property type="component" value="Unplaced"/>
</dbReference>
<feature type="region of interest" description="Disordered" evidence="9">
    <location>
        <begin position="949"/>
        <end position="969"/>
    </location>
</feature>
<accession>A0A8B7AM37</accession>
<dbReference type="GeneID" id="103205385"/>
<dbReference type="FunFam" id="1.10.8.10:FF:000004">
    <property type="entry name" value="ubiquitin-associated protein 2-like isoform X1"/>
    <property type="match status" value="1"/>
</dbReference>
<proteinExistence type="predicted"/>
<feature type="compositionally biased region" description="Low complexity" evidence="9">
    <location>
        <begin position="1099"/>
        <end position="1121"/>
    </location>
</feature>
<feature type="domain" description="UBA" evidence="10">
    <location>
        <begin position="53"/>
        <end position="91"/>
    </location>
</feature>